<proteinExistence type="predicted"/>
<gene>
    <name evidence="1" type="ORF">B5J94_11815</name>
</gene>
<dbReference type="EMBL" id="MXAN01000089">
    <property type="protein sequence ID" value="OPH34151.1"/>
    <property type="molecule type" value="Genomic_DNA"/>
</dbReference>
<organism evidence="1 2">
    <name type="scientific">Moraxella lacunata</name>
    <dbReference type="NCBI Taxonomy" id="477"/>
    <lineage>
        <taxon>Bacteria</taxon>
        <taxon>Pseudomonadati</taxon>
        <taxon>Pseudomonadota</taxon>
        <taxon>Gammaproteobacteria</taxon>
        <taxon>Moraxellales</taxon>
        <taxon>Moraxellaceae</taxon>
        <taxon>Moraxella</taxon>
    </lineage>
</organism>
<dbReference type="Proteomes" id="UP000191025">
    <property type="component" value="Unassembled WGS sequence"/>
</dbReference>
<evidence type="ECO:0000313" key="2">
    <source>
        <dbReference type="Proteomes" id="UP000191025"/>
    </source>
</evidence>
<dbReference type="InterPro" id="IPR053842">
    <property type="entry name" value="NikA-like"/>
</dbReference>
<evidence type="ECO:0000313" key="1">
    <source>
        <dbReference type="EMBL" id="OPH34151.1"/>
    </source>
</evidence>
<comment type="caution">
    <text evidence="1">The sequence shown here is derived from an EMBL/GenBank/DDBJ whole genome shotgun (WGS) entry which is preliminary data.</text>
</comment>
<name>A0A1V4GP88_MORLA</name>
<protein>
    <submittedName>
        <fullName evidence="1">Uncharacterized protein</fullName>
    </submittedName>
</protein>
<reference evidence="2" key="1">
    <citation type="submission" date="2017-03" db="EMBL/GenBank/DDBJ databases">
        <title>Draft genome sequence of Moraxella equi CCUG 4950T type strain.</title>
        <authorList>
            <person name="Salva-Serra F."/>
            <person name="Engstrom-Jakobsson H."/>
            <person name="Thorell K."/>
            <person name="Jaen-Luchoro D."/>
            <person name="Gonzales-Siles L."/>
            <person name="Karlsson R."/>
            <person name="Yazdan S."/>
            <person name="Boulund F."/>
            <person name="Johnning A."/>
            <person name="Engstrand L."/>
            <person name="Kristiansson E."/>
            <person name="Moore E."/>
        </authorList>
    </citation>
    <scope>NUCLEOTIDE SEQUENCE [LARGE SCALE GENOMIC DNA]</scope>
    <source>
        <strain evidence="2">CCUG 4441</strain>
    </source>
</reference>
<sequence>MTDQPKPPKRTKSITVWLTDDEYQELCNKKTGARIGAWVRDTCLGVKSKKRKYKPVEPLLLRELGKIGGNLNQIAKHANTDALGGKIDRLRLLGELAVIREQLDELLKRYDS</sequence>
<dbReference type="RefSeq" id="WP_062501259.1">
    <property type="nucleotide sequence ID" value="NZ_MXAN01000089.1"/>
</dbReference>
<dbReference type="AlphaFoldDB" id="A0A1V4GP88"/>
<accession>A0A1V4GP88</accession>
<dbReference type="Pfam" id="PF21983">
    <property type="entry name" value="NikA-like"/>
    <property type="match status" value="1"/>
</dbReference>